<feature type="compositionally biased region" description="Polar residues" evidence="6">
    <location>
        <begin position="15"/>
        <end position="26"/>
    </location>
</feature>
<feature type="compositionally biased region" description="Basic and acidic residues" evidence="6">
    <location>
        <begin position="34"/>
        <end position="45"/>
    </location>
</feature>
<evidence type="ECO:0000313" key="9">
    <source>
        <dbReference type="EMBL" id="ORC92103.1"/>
    </source>
</evidence>
<feature type="transmembrane region" description="Helical" evidence="7">
    <location>
        <begin position="157"/>
        <end position="177"/>
    </location>
</feature>
<dbReference type="AlphaFoldDB" id="A0A1X0P637"/>
<sequence length="1010" mass="115267">MDSLKPEENNGKENGATSEMSVALHSSDNEDNEMSEKHSPLEKDGSSSPKFDAFGMPAYVPRYPLEQRIYESVLSVPWDLRTPEQSSISCTFFDFLRAGKFWRQAEFALRITLFAVLVPSAIIAADVPNSPFVSTTFVLSAGVLASKVTVGEGLSYLLMWIRAGCIWLPIATIGAAIGLGNYIVAWCFFYTIFLFIMAVLTENMVRRICLLLFNNCMIGILVHPERTSVYPSRVMVDWCIGTGLCLFATLVPYPFYSKTEAERTIGRIARNTGAAVVGLASCFWSDSNVKRNMAMTKVRMLTTTIDEELKQFYHEQEHSYYEFLFDSWKVRDVRTLKIQLFERLRTNLRGLSRVLDIVESRPWIVDDSERSRAFGELLTPYIILFAGTLDKLTDSLANAKTYEQIRALHADFIELNDATRRLQREYNEARRVLFYEYKTRALEEFVPLMTFFIFSIVNFRDTMLQLDCDVHKHEYRWRDSISQIFNRALGTPITDNIKFFRLLFTQMRRREIQRVIEAAKVSAAMILTVGFSFLIGTDKRTLSGPNIIAFVSGSNPVEAVQASIVRLTACILGTVLGFFAGTYSTSRVDKVASLCTLMCVGTFFRTDKEYGIMAVYAMFVLIPLDTVDDTTTEDTISRMNQITFGILIYVLISVLVLPLSPSLILRKKRINILIKVSEALTKLCGLFSEPLPIGNMRSTSILRNERGANEDLDELKGSNDFSAMLNRSTRLIIRTDEVMKEIDVLLNDIERRLKGTYMFMGFAHEERGLVAVDYPVKACEGVSLHLHRMVSLLKTMWCSWDVMRSQKYYTPETRQILHTLQPIAWDACRSFCRFVSMLSYLIRNPTVALETDLIEVILEFMQAVEELHLRKNQIMVYVINASIDRFNRARVEPTSLFKEPSNESMIARREKSSLLIKRCNKPHSADSNTFLPLLRKGTNVNIAEEEEKEKEKKKGEDLVVLSDSFTLPVTGEDAEGLHSFTLSLLMFSEESKFLLMNFEEMVEVARDKMH</sequence>
<feature type="transmembrane region" description="Helical" evidence="7">
    <location>
        <begin position="107"/>
        <end position="125"/>
    </location>
</feature>
<feature type="transmembrane region" description="Helical" evidence="7">
    <location>
        <begin position="564"/>
        <end position="583"/>
    </location>
</feature>
<comment type="caution">
    <text evidence="9">The sequence shown here is derived from an EMBL/GenBank/DDBJ whole genome shotgun (WGS) entry which is preliminary data.</text>
</comment>
<dbReference type="OrthoDB" id="270705at2759"/>
<dbReference type="PANTHER" id="PTHR30509">
    <property type="entry name" value="P-HYDROXYBENZOIC ACID EFFLUX PUMP SUBUNIT-RELATED"/>
    <property type="match status" value="1"/>
</dbReference>
<feature type="transmembrane region" description="Helical" evidence="7">
    <location>
        <begin position="235"/>
        <end position="256"/>
    </location>
</feature>
<evidence type="ECO:0000256" key="6">
    <source>
        <dbReference type="SAM" id="MobiDB-lite"/>
    </source>
</evidence>
<keyword evidence="4 7" id="KW-1133">Transmembrane helix</keyword>
<dbReference type="InterPro" id="IPR049453">
    <property type="entry name" value="Memb_transporter_dom"/>
</dbReference>
<evidence type="ECO:0000256" key="3">
    <source>
        <dbReference type="ARBA" id="ARBA00022692"/>
    </source>
</evidence>
<evidence type="ECO:0000256" key="2">
    <source>
        <dbReference type="ARBA" id="ARBA00022475"/>
    </source>
</evidence>
<feature type="transmembrane region" description="Helical" evidence="7">
    <location>
        <begin position="183"/>
        <end position="201"/>
    </location>
</feature>
<protein>
    <recommendedName>
        <fullName evidence="8">Integral membrane bound transporter domain-containing protein</fullName>
    </recommendedName>
</protein>
<feature type="transmembrane region" description="Helical" evidence="7">
    <location>
        <begin position="646"/>
        <end position="665"/>
    </location>
</feature>
<dbReference type="Proteomes" id="UP000192257">
    <property type="component" value="Unassembled WGS sequence"/>
</dbReference>
<feature type="compositionally biased region" description="Basic and acidic residues" evidence="6">
    <location>
        <begin position="1"/>
        <end position="11"/>
    </location>
</feature>
<dbReference type="GeneID" id="39982291"/>
<dbReference type="RefSeq" id="XP_028886169.1">
    <property type="nucleotide sequence ID" value="XM_029022511.1"/>
</dbReference>
<keyword evidence="5 7" id="KW-0472">Membrane</keyword>
<dbReference type="Pfam" id="PF13515">
    <property type="entry name" value="FUSC_2"/>
    <property type="match status" value="1"/>
</dbReference>
<comment type="subcellular location">
    <subcellularLocation>
        <location evidence="1">Cell membrane</location>
        <topology evidence="1">Multi-pass membrane protein</topology>
    </subcellularLocation>
</comment>
<evidence type="ECO:0000256" key="7">
    <source>
        <dbReference type="SAM" id="Phobius"/>
    </source>
</evidence>
<evidence type="ECO:0000259" key="8">
    <source>
        <dbReference type="Pfam" id="PF13515"/>
    </source>
</evidence>
<reference evidence="9 10" key="1">
    <citation type="submission" date="2017-03" db="EMBL/GenBank/DDBJ databases">
        <title>An alternative strategy for trypanosome survival in the mammalian bloodstream revealed through genome and transcriptome analysis of the ubiquitous bovine parasite Trypanosoma (Megatrypanum) theileri.</title>
        <authorList>
            <person name="Kelly S."/>
            <person name="Ivens A."/>
            <person name="Mott A."/>
            <person name="O'Neill E."/>
            <person name="Emms D."/>
            <person name="Macleod O."/>
            <person name="Voorheis P."/>
            <person name="Matthews J."/>
            <person name="Matthews K."/>
            <person name="Carrington M."/>
        </authorList>
    </citation>
    <scope>NUCLEOTIDE SEQUENCE [LARGE SCALE GENOMIC DNA]</scope>
    <source>
        <strain evidence="9">Edinburgh</strain>
    </source>
</reference>
<keyword evidence="2" id="KW-1003">Cell membrane</keyword>
<feature type="region of interest" description="Disordered" evidence="6">
    <location>
        <begin position="1"/>
        <end position="49"/>
    </location>
</feature>
<evidence type="ECO:0000256" key="4">
    <source>
        <dbReference type="ARBA" id="ARBA00022989"/>
    </source>
</evidence>
<dbReference type="EMBL" id="NBCO01000004">
    <property type="protein sequence ID" value="ORC92103.1"/>
    <property type="molecule type" value="Genomic_DNA"/>
</dbReference>
<dbReference type="VEuPathDB" id="TriTrypDB:TM35_000043170"/>
<feature type="transmembrane region" description="Helical" evidence="7">
    <location>
        <begin position="515"/>
        <end position="535"/>
    </location>
</feature>
<keyword evidence="10" id="KW-1185">Reference proteome</keyword>
<dbReference type="GO" id="GO:0005886">
    <property type="term" value="C:plasma membrane"/>
    <property type="evidence" value="ECO:0007669"/>
    <property type="project" value="UniProtKB-SubCell"/>
</dbReference>
<feature type="transmembrane region" description="Helical" evidence="7">
    <location>
        <begin position="610"/>
        <end position="626"/>
    </location>
</feature>
<accession>A0A1X0P637</accession>
<proteinExistence type="predicted"/>
<feature type="domain" description="Integral membrane bound transporter" evidence="8">
    <location>
        <begin position="540"/>
        <end position="652"/>
    </location>
</feature>
<name>A0A1X0P637_9TRYP</name>
<gene>
    <name evidence="9" type="ORF">TM35_000043170</name>
</gene>
<dbReference type="PANTHER" id="PTHR30509:SF38">
    <property type="entry name" value="FUSARIC ACID RESISTANCE PROTEIN-LIKE"/>
    <property type="match status" value="1"/>
</dbReference>
<evidence type="ECO:0000256" key="5">
    <source>
        <dbReference type="ARBA" id="ARBA00023136"/>
    </source>
</evidence>
<keyword evidence="3 7" id="KW-0812">Transmembrane</keyword>
<evidence type="ECO:0000256" key="1">
    <source>
        <dbReference type="ARBA" id="ARBA00004651"/>
    </source>
</evidence>
<organism evidence="9 10">
    <name type="scientific">Trypanosoma theileri</name>
    <dbReference type="NCBI Taxonomy" id="67003"/>
    <lineage>
        <taxon>Eukaryota</taxon>
        <taxon>Discoba</taxon>
        <taxon>Euglenozoa</taxon>
        <taxon>Kinetoplastea</taxon>
        <taxon>Metakinetoplastina</taxon>
        <taxon>Trypanosomatida</taxon>
        <taxon>Trypanosomatidae</taxon>
        <taxon>Trypanosoma</taxon>
    </lineage>
</organism>
<evidence type="ECO:0000313" key="10">
    <source>
        <dbReference type="Proteomes" id="UP000192257"/>
    </source>
</evidence>